<dbReference type="PANTHER" id="PTHR47529">
    <property type="entry name" value="PEPTIDYL-PROLYL CIS-TRANS ISOMERASE D"/>
    <property type="match status" value="1"/>
</dbReference>
<evidence type="ECO:0000256" key="11">
    <source>
        <dbReference type="PROSITE-ProRule" id="PRU00278"/>
    </source>
</evidence>
<evidence type="ECO:0000256" key="2">
    <source>
        <dbReference type="ARBA" id="ARBA00022475"/>
    </source>
</evidence>
<dbReference type="PROSITE" id="PS50198">
    <property type="entry name" value="PPIC_PPIASE_2"/>
    <property type="match status" value="1"/>
</dbReference>
<dbReference type="InterPro" id="IPR027304">
    <property type="entry name" value="Trigger_fact/SurA_dom_sf"/>
</dbReference>
<sequence length="627" mass="67764">MLQDIRKSTQGTTAKIIVGLIVLAFAFWGVESILLGGSSNAVAEINGEEVSPVELQQAINVERRRLVSQSGGEIDPALLEEEALTQGALQDLIARKLMLQSARERGMTVSNAQIGAVIAGMPQFQIDGVFSEDLYRAALGEAGYSPNSFRMAVHDDMLLSQLRSGLAASEFATPAELATDASIIAEMRDIRFLTVGLEAFQDVGEIAEGDIEAYYDANAESFRTPESVDLNYIELRAEDYRQPVDEDALRVAFEQELQNAGYQTESRVSHIMLVQGADESDDAYAQRIAEVQAKLDAGGDFAELAAEYSDDPGSAASGGDLGYTAGDVFPEPMEEAIAVLEPERISAPVTTDSGTHFLLVTERREAAPPSFEELRPQLEHTLAMDAARDELLRVVEALKDLAFNAEDLSGPAEELDLEVSEVEGVTRDQSEGLFANDSLRQAAFSDEVLGGGMNSDVIELSPEEWVVLRVREHHDPEVLPLAEVREQIVAQISQERALAAAEQAAQRAAAAVRAGSSLVDYAADAGYASQVELAVNRTNTTMPRELLVDAFRLHAPAEGESSVSYVAAAGGGFYVYELARVTPGSLAVLPEIQRESLRRLISGEYGSLIDSAYRQSLREAADIEVML</sequence>
<comment type="subcellular location">
    <subcellularLocation>
        <location evidence="1">Cell inner membrane</location>
        <topology evidence="1">Single-pass type II membrane protein</topology>
        <orientation evidence="1">Periplasmic side</orientation>
    </subcellularLocation>
</comment>
<dbReference type="Gene3D" id="1.10.4030.10">
    <property type="entry name" value="Porin chaperone SurA, peptide-binding domain"/>
    <property type="match status" value="1"/>
</dbReference>
<accession>A0A4Z0M2H5</accession>
<organism evidence="14 15">
    <name type="scientific">Mangrovimicrobium sediminis</name>
    <dbReference type="NCBI Taxonomy" id="2562682"/>
    <lineage>
        <taxon>Bacteria</taxon>
        <taxon>Pseudomonadati</taxon>
        <taxon>Pseudomonadota</taxon>
        <taxon>Gammaproteobacteria</taxon>
        <taxon>Cellvibrionales</taxon>
        <taxon>Halieaceae</taxon>
        <taxon>Mangrovimicrobium</taxon>
    </lineage>
</organism>
<dbReference type="Pfam" id="PF00639">
    <property type="entry name" value="Rotamase"/>
    <property type="match status" value="1"/>
</dbReference>
<dbReference type="EMBL" id="SRLE01000007">
    <property type="protein sequence ID" value="TGD73656.1"/>
    <property type="molecule type" value="Genomic_DNA"/>
</dbReference>
<dbReference type="InterPro" id="IPR046357">
    <property type="entry name" value="PPIase_dom_sf"/>
</dbReference>
<dbReference type="Pfam" id="PF13624">
    <property type="entry name" value="SurA_N_3"/>
    <property type="match status" value="1"/>
</dbReference>
<dbReference type="GO" id="GO:0005886">
    <property type="term" value="C:plasma membrane"/>
    <property type="evidence" value="ECO:0007669"/>
    <property type="project" value="UniProtKB-SubCell"/>
</dbReference>
<comment type="caution">
    <text evidence="14">The sequence shown here is derived from an EMBL/GenBank/DDBJ whole genome shotgun (WGS) entry which is preliminary data.</text>
</comment>
<keyword evidence="5 12" id="KW-1133">Transmembrane helix</keyword>
<evidence type="ECO:0000256" key="3">
    <source>
        <dbReference type="ARBA" id="ARBA00022519"/>
    </source>
</evidence>
<keyword evidence="11 14" id="KW-0413">Isomerase</keyword>
<keyword evidence="11" id="KW-0697">Rotamase</keyword>
<keyword evidence="2" id="KW-1003">Cell membrane</keyword>
<keyword evidence="15" id="KW-1185">Reference proteome</keyword>
<evidence type="ECO:0000256" key="9">
    <source>
        <dbReference type="ARBA" id="ARBA00040743"/>
    </source>
</evidence>
<evidence type="ECO:0000256" key="12">
    <source>
        <dbReference type="SAM" id="Phobius"/>
    </source>
</evidence>
<evidence type="ECO:0000256" key="8">
    <source>
        <dbReference type="ARBA" id="ARBA00038408"/>
    </source>
</evidence>
<dbReference type="PANTHER" id="PTHR47529:SF1">
    <property type="entry name" value="PERIPLASMIC CHAPERONE PPID"/>
    <property type="match status" value="1"/>
</dbReference>
<feature type="transmembrane region" description="Helical" evidence="12">
    <location>
        <begin position="12"/>
        <end position="30"/>
    </location>
</feature>
<evidence type="ECO:0000256" key="7">
    <source>
        <dbReference type="ARBA" id="ARBA00023186"/>
    </source>
</evidence>
<keyword evidence="6 12" id="KW-0472">Membrane</keyword>
<keyword evidence="3" id="KW-0997">Cell inner membrane</keyword>
<dbReference type="SUPFAM" id="SSF54534">
    <property type="entry name" value="FKBP-like"/>
    <property type="match status" value="1"/>
</dbReference>
<evidence type="ECO:0000256" key="1">
    <source>
        <dbReference type="ARBA" id="ARBA00004382"/>
    </source>
</evidence>
<dbReference type="GO" id="GO:0003755">
    <property type="term" value="F:peptidyl-prolyl cis-trans isomerase activity"/>
    <property type="evidence" value="ECO:0007669"/>
    <property type="project" value="UniProtKB-KW"/>
</dbReference>
<dbReference type="InterPro" id="IPR052029">
    <property type="entry name" value="PpiD_chaperone"/>
</dbReference>
<dbReference type="SUPFAM" id="SSF109998">
    <property type="entry name" value="Triger factor/SurA peptide-binding domain-like"/>
    <property type="match status" value="1"/>
</dbReference>
<evidence type="ECO:0000313" key="14">
    <source>
        <dbReference type="EMBL" id="TGD73656.1"/>
    </source>
</evidence>
<protein>
    <recommendedName>
        <fullName evidence="9">Periplasmic chaperone PpiD</fullName>
    </recommendedName>
    <alternativeName>
        <fullName evidence="10">Periplasmic folding chaperone</fullName>
    </alternativeName>
</protein>
<dbReference type="InterPro" id="IPR000297">
    <property type="entry name" value="PPIase_PpiC"/>
</dbReference>
<proteinExistence type="inferred from homology"/>
<keyword evidence="4 12" id="KW-0812">Transmembrane</keyword>
<evidence type="ECO:0000256" key="5">
    <source>
        <dbReference type="ARBA" id="ARBA00022989"/>
    </source>
</evidence>
<dbReference type="PROSITE" id="PS01096">
    <property type="entry name" value="PPIC_PPIASE_1"/>
    <property type="match status" value="1"/>
</dbReference>
<feature type="domain" description="PpiC" evidence="13">
    <location>
        <begin position="263"/>
        <end position="362"/>
    </location>
</feature>
<keyword evidence="7" id="KW-0143">Chaperone</keyword>
<dbReference type="Proteomes" id="UP000298050">
    <property type="component" value="Unassembled WGS sequence"/>
</dbReference>
<name>A0A4Z0M2H5_9GAMM</name>
<evidence type="ECO:0000259" key="13">
    <source>
        <dbReference type="PROSITE" id="PS50198"/>
    </source>
</evidence>
<dbReference type="RefSeq" id="WP_135444018.1">
    <property type="nucleotide sequence ID" value="NZ_SRLE01000007.1"/>
</dbReference>
<evidence type="ECO:0000313" key="15">
    <source>
        <dbReference type="Proteomes" id="UP000298050"/>
    </source>
</evidence>
<dbReference type="OrthoDB" id="9812372at2"/>
<dbReference type="Gene3D" id="3.10.50.40">
    <property type="match status" value="1"/>
</dbReference>
<reference evidence="14 15" key="1">
    <citation type="submission" date="2019-04" db="EMBL/GenBank/DDBJ databases">
        <title>Taxonomy of novel Haliea sp. from mangrove soil of West Coast of India.</title>
        <authorList>
            <person name="Verma A."/>
            <person name="Kumar P."/>
            <person name="Krishnamurthi S."/>
        </authorList>
    </citation>
    <scope>NUCLEOTIDE SEQUENCE [LARGE SCALE GENOMIC DNA]</scope>
    <source>
        <strain evidence="14 15">SAOS-164</strain>
    </source>
</reference>
<comment type="similarity">
    <text evidence="8">Belongs to the PpiD chaperone family.</text>
</comment>
<evidence type="ECO:0000256" key="6">
    <source>
        <dbReference type="ARBA" id="ARBA00023136"/>
    </source>
</evidence>
<evidence type="ECO:0000256" key="4">
    <source>
        <dbReference type="ARBA" id="ARBA00022692"/>
    </source>
</evidence>
<dbReference type="AlphaFoldDB" id="A0A4Z0M2H5"/>
<dbReference type="InterPro" id="IPR023058">
    <property type="entry name" value="PPIase_PpiC_CS"/>
</dbReference>
<gene>
    <name evidence="14" type="ORF">E4634_11625</name>
</gene>
<evidence type="ECO:0000256" key="10">
    <source>
        <dbReference type="ARBA" id="ARBA00042775"/>
    </source>
</evidence>